<evidence type="ECO:0000259" key="13">
    <source>
        <dbReference type="Pfam" id="PF00263"/>
    </source>
</evidence>
<reference evidence="16 17" key="1">
    <citation type="submission" date="2018-12" db="EMBL/GenBank/DDBJ databases">
        <title>Dyella dinghuensis sp. nov. DHOA06 and Dyella choica sp. nov. 4M-K27, isolated from forest soil.</title>
        <authorList>
            <person name="Qiu L.-H."/>
            <person name="Gao Z.-H."/>
        </authorList>
    </citation>
    <scope>NUCLEOTIDE SEQUENCE [LARGE SCALE GENOMIC DNA]</scope>
    <source>
        <strain evidence="16 17">4M-K27</strain>
    </source>
</reference>
<dbReference type="PROSITE" id="PS51257">
    <property type="entry name" value="PROKAR_LIPOPROTEIN"/>
    <property type="match status" value="1"/>
</dbReference>
<dbReference type="AlphaFoldDB" id="A0A432M5G2"/>
<feature type="compositionally biased region" description="Polar residues" evidence="11">
    <location>
        <begin position="456"/>
        <end position="468"/>
    </location>
</feature>
<dbReference type="Pfam" id="PF21305">
    <property type="entry name" value="type_II_gspD_N0"/>
    <property type="match status" value="1"/>
</dbReference>
<gene>
    <name evidence="16" type="primary">gspD</name>
    <name evidence="16" type="ORF">EKH80_12480</name>
</gene>
<keyword evidence="6 12" id="KW-0732">Signal</keyword>
<keyword evidence="5" id="KW-0812">Transmembrane</keyword>
<evidence type="ECO:0000259" key="15">
    <source>
        <dbReference type="Pfam" id="PF21305"/>
    </source>
</evidence>
<dbReference type="OrthoDB" id="9775455at2"/>
<dbReference type="InterPro" id="IPR050810">
    <property type="entry name" value="Bact_Secretion_Sys_Channel"/>
</dbReference>
<evidence type="ECO:0000256" key="1">
    <source>
        <dbReference type="ARBA" id="ARBA00004442"/>
    </source>
</evidence>
<evidence type="ECO:0000256" key="12">
    <source>
        <dbReference type="SAM" id="SignalP"/>
    </source>
</evidence>
<feature type="region of interest" description="Disordered" evidence="11">
    <location>
        <begin position="452"/>
        <end position="471"/>
    </location>
</feature>
<feature type="domain" description="NolW-like" evidence="14">
    <location>
        <begin position="260"/>
        <end position="324"/>
    </location>
</feature>
<dbReference type="Gene3D" id="3.30.1370.120">
    <property type="match status" value="3"/>
</dbReference>
<dbReference type="NCBIfam" id="TIGR02517">
    <property type="entry name" value="type_II_gspD"/>
    <property type="match status" value="1"/>
</dbReference>
<feature type="domain" description="NolW-like" evidence="14">
    <location>
        <begin position="195"/>
        <end position="253"/>
    </location>
</feature>
<evidence type="ECO:0000256" key="11">
    <source>
        <dbReference type="SAM" id="MobiDB-lite"/>
    </source>
</evidence>
<feature type="region of interest" description="Disordered" evidence="11">
    <location>
        <begin position="45"/>
        <end position="64"/>
    </location>
</feature>
<dbReference type="Pfam" id="PF03958">
    <property type="entry name" value="Secretin_N"/>
    <property type="match status" value="3"/>
</dbReference>
<feature type="domain" description="GspD-like N0" evidence="15">
    <location>
        <begin position="99"/>
        <end position="164"/>
    </location>
</feature>
<protein>
    <submittedName>
        <fullName evidence="16">Type II secretion system protein GspD</fullName>
    </submittedName>
</protein>
<evidence type="ECO:0000313" key="17">
    <source>
        <dbReference type="Proteomes" id="UP000274358"/>
    </source>
</evidence>
<feature type="chain" id="PRO_5019492623" evidence="12">
    <location>
        <begin position="25"/>
        <end position="787"/>
    </location>
</feature>
<comment type="caution">
    <text evidence="16">The sequence shown here is derived from an EMBL/GenBank/DDBJ whole genome shotgun (WGS) entry which is preliminary data.</text>
</comment>
<name>A0A432M5G2_9GAMM</name>
<dbReference type="InterPro" id="IPR001775">
    <property type="entry name" value="GspD/PilQ"/>
</dbReference>
<evidence type="ECO:0000256" key="2">
    <source>
        <dbReference type="ARBA" id="ARBA00006980"/>
    </source>
</evidence>
<evidence type="ECO:0000256" key="6">
    <source>
        <dbReference type="ARBA" id="ARBA00022729"/>
    </source>
</evidence>
<evidence type="ECO:0000256" key="10">
    <source>
        <dbReference type="RuleBase" id="RU004004"/>
    </source>
</evidence>
<keyword evidence="17" id="KW-1185">Reference proteome</keyword>
<dbReference type="InterPro" id="IPR038591">
    <property type="entry name" value="NolW-like_sf"/>
</dbReference>
<dbReference type="Proteomes" id="UP000274358">
    <property type="component" value="Unassembled WGS sequence"/>
</dbReference>
<dbReference type="InterPro" id="IPR004846">
    <property type="entry name" value="T2SS/T3SS_dom"/>
</dbReference>
<feature type="signal peptide" evidence="12">
    <location>
        <begin position="1"/>
        <end position="24"/>
    </location>
</feature>
<evidence type="ECO:0000256" key="5">
    <source>
        <dbReference type="ARBA" id="ARBA00022692"/>
    </source>
</evidence>
<dbReference type="Pfam" id="PF00263">
    <property type="entry name" value="Secretin"/>
    <property type="match status" value="1"/>
</dbReference>
<dbReference type="InterPro" id="IPR005644">
    <property type="entry name" value="NolW-like"/>
</dbReference>
<keyword evidence="9" id="KW-0998">Cell outer membrane</keyword>
<dbReference type="GO" id="GO:0009279">
    <property type="term" value="C:cell outer membrane"/>
    <property type="evidence" value="ECO:0007669"/>
    <property type="project" value="UniProtKB-SubCell"/>
</dbReference>
<accession>A0A432M5G2</accession>
<dbReference type="PANTHER" id="PTHR30332">
    <property type="entry name" value="PROBABLE GENERAL SECRETION PATHWAY PROTEIN D"/>
    <property type="match status" value="1"/>
</dbReference>
<comment type="similarity">
    <text evidence="2">Belongs to the bacterial secretin family. GSP D subfamily.</text>
</comment>
<comment type="subcellular location">
    <subcellularLocation>
        <location evidence="1 10">Cell outer membrane</location>
    </subcellularLocation>
</comment>
<keyword evidence="4" id="KW-1134">Transmembrane beta strand</keyword>
<sequence>MQSHTRPSLRIGAIALAVFLSGCAANKPLVPENHDLEREAIAGTEKPAPQPQPLNNNLSNTPPAPAVASIAPGTGQFVRPTGPATPHRPASGAGAVTFNFENQPVQAVVKAILGDLLHENYTIVPGVQGNISFSTSEPVDSSQAMPILETLLSWTHNALVKTDGRYVVMPEKDAVAGNVAPSLGAAAPAGGMQARLFPLHYIAADQMQKLLKPFARPDSILLVDNARNVLVVAGTPDELSNYNHTISTFDVDWLRGMSVGVFNLQHATVEDLMPQLDGMFGPKGDTPLAGMFRFIPIKRTNALVVISTQPSYLNEVGNWIAKIDLGGGNEPQLYVYDVRNVGAADLAHYLAQIYTDGGGGGGSDRGGSVAPGAGGASTLGMGNNASGNGSGIGSTAGGFGSSGTGTSGGLSNGLSSGLGGTGGNGYPSGGIGSSSIGGTGGGTGVSGVGMNGGLANAQSQDQGYSSKDGSIRIGSVSGNNQLLVRARPAQWQEMVSVIKQLDVPPLQVQIETRVFEVELTGDFQFGVQWYLEGLANATTGSNGGITPGNPYAHRMIGLGGGGNTFTGQPFFYSFLNSNRTFQVAVSALETNENTKTLSAPSLVVLNNQVAHIAVGDQIPVNQTYYTGLGTGTGTTVGQVQYIPTGVILDVQPRVNPGGLIYLNIDQQVSTTGAQNAQGNFTISQRQIATQLGVQNGQTVLLGGLISQQDTSSNTGIPGLNRIPLLGKLFGTTNHKKTRQELIVLITPRVITNSDDAKQITDEYQEKFQSLAPLHGGSAPALEYPLRR</sequence>
<evidence type="ECO:0000259" key="14">
    <source>
        <dbReference type="Pfam" id="PF03958"/>
    </source>
</evidence>
<evidence type="ECO:0000256" key="3">
    <source>
        <dbReference type="ARBA" id="ARBA00022448"/>
    </source>
</evidence>
<feature type="domain" description="NolW-like" evidence="14">
    <location>
        <begin position="335"/>
        <end position="507"/>
    </location>
</feature>
<dbReference type="InterPro" id="IPR049371">
    <property type="entry name" value="GspD-like_N0"/>
</dbReference>
<keyword evidence="8" id="KW-0472">Membrane</keyword>
<organism evidence="16 17">
    <name type="scientific">Dyella choica</name>
    <dbReference type="NCBI Taxonomy" id="1927959"/>
    <lineage>
        <taxon>Bacteria</taxon>
        <taxon>Pseudomonadati</taxon>
        <taxon>Pseudomonadota</taxon>
        <taxon>Gammaproteobacteria</taxon>
        <taxon>Lysobacterales</taxon>
        <taxon>Rhodanobacteraceae</taxon>
        <taxon>Dyella</taxon>
    </lineage>
</organism>
<dbReference type="GO" id="GO:0015627">
    <property type="term" value="C:type II protein secretion system complex"/>
    <property type="evidence" value="ECO:0007669"/>
    <property type="project" value="InterPro"/>
</dbReference>
<feature type="domain" description="Type II/III secretion system secretin-like" evidence="13">
    <location>
        <begin position="587"/>
        <end position="750"/>
    </location>
</feature>
<evidence type="ECO:0000256" key="8">
    <source>
        <dbReference type="ARBA" id="ARBA00023136"/>
    </source>
</evidence>
<dbReference type="InterPro" id="IPR013356">
    <property type="entry name" value="T2SS_GspD"/>
</dbReference>
<evidence type="ECO:0000313" key="16">
    <source>
        <dbReference type="EMBL" id="RUL74986.1"/>
    </source>
</evidence>
<proteinExistence type="inferred from homology"/>
<dbReference type="EMBL" id="RYYV01000008">
    <property type="protein sequence ID" value="RUL74986.1"/>
    <property type="molecule type" value="Genomic_DNA"/>
</dbReference>
<dbReference type="PANTHER" id="PTHR30332:SF25">
    <property type="entry name" value="SECRETIN XPSD"/>
    <property type="match status" value="1"/>
</dbReference>
<dbReference type="PRINTS" id="PR00811">
    <property type="entry name" value="BCTERIALGSPD"/>
</dbReference>
<evidence type="ECO:0000256" key="4">
    <source>
        <dbReference type="ARBA" id="ARBA00022452"/>
    </source>
</evidence>
<evidence type="ECO:0000256" key="7">
    <source>
        <dbReference type="ARBA" id="ARBA00022927"/>
    </source>
</evidence>
<keyword evidence="3 10" id="KW-0813">Transport</keyword>
<evidence type="ECO:0000256" key="9">
    <source>
        <dbReference type="ARBA" id="ARBA00023237"/>
    </source>
</evidence>
<keyword evidence="7" id="KW-0653">Protein transport</keyword>
<dbReference type="GO" id="GO:0015628">
    <property type="term" value="P:protein secretion by the type II secretion system"/>
    <property type="evidence" value="ECO:0007669"/>
    <property type="project" value="InterPro"/>
</dbReference>